<organism evidence="3 4">
    <name type="scientific">Trifolium medium</name>
    <dbReference type="NCBI Taxonomy" id="97028"/>
    <lineage>
        <taxon>Eukaryota</taxon>
        <taxon>Viridiplantae</taxon>
        <taxon>Streptophyta</taxon>
        <taxon>Embryophyta</taxon>
        <taxon>Tracheophyta</taxon>
        <taxon>Spermatophyta</taxon>
        <taxon>Magnoliopsida</taxon>
        <taxon>eudicotyledons</taxon>
        <taxon>Gunneridae</taxon>
        <taxon>Pentapetalae</taxon>
        <taxon>rosids</taxon>
        <taxon>fabids</taxon>
        <taxon>Fabales</taxon>
        <taxon>Fabaceae</taxon>
        <taxon>Papilionoideae</taxon>
        <taxon>50 kb inversion clade</taxon>
        <taxon>NPAAA clade</taxon>
        <taxon>Hologalegina</taxon>
        <taxon>IRL clade</taxon>
        <taxon>Trifolieae</taxon>
        <taxon>Trifolium</taxon>
    </lineage>
</organism>
<dbReference type="Proteomes" id="UP000265520">
    <property type="component" value="Unassembled WGS sequence"/>
</dbReference>
<dbReference type="PANTHER" id="PTHR31293:SF16">
    <property type="entry name" value="RNI-LIKE SUPERFAMILY PROTEIN"/>
    <property type="match status" value="1"/>
</dbReference>
<dbReference type="AlphaFoldDB" id="A0A392NK42"/>
<dbReference type="SUPFAM" id="SSF52047">
    <property type="entry name" value="RNI-like"/>
    <property type="match status" value="1"/>
</dbReference>
<dbReference type="Pfam" id="PF24758">
    <property type="entry name" value="LRR_At5g56370"/>
    <property type="match status" value="1"/>
</dbReference>
<dbReference type="CDD" id="cd22160">
    <property type="entry name" value="F-box_AtFBL13-like"/>
    <property type="match status" value="1"/>
</dbReference>
<dbReference type="InterPro" id="IPR032675">
    <property type="entry name" value="LRR_dom_sf"/>
</dbReference>
<protein>
    <submittedName>
        <fullName evidence="3">F-box/LRR-repeat protein</fullName>
    </submittedName>
</protein>
<dbReference type="PANTHER" id="PTHR31293">
    <property type="entry name" value="RNI-LIKE SUPERFAMILY PROTEIN"/>
    <property type="match status" value="1"/>
</dbReference>
<evidence type="ECO:0000313" key="4">
    <source>
        <dbReference type="Proteomes" id="UP000265520"/>
    </source>
</evidence>
<comment type="caution">
    <text evidence="3">The sequence shown here is derived from an EMBL/GenBank/DDBJ whole genome shotgun (WGS) entry which is preliminary data.</text>
</comment>
<feature type="non-terminal residue" evidence="3">
    <location>
        <position position="223"/>
    </location>
</feature>
<feature type="domain" description="F-box" evidence="1">
    <location>
        <begin position="11"/>
        <end position="49"/>
    </location>
</feature>
<sequence length="223" mass="26041">MSRSIPTEDRISSLQDPILCHILSFLPTKFAATTTVLSKRWNLLWRSVPTLYFDDEAFKDGLSFYKFMSSVFLLRDIMLPLRSFHLKCSDQYNFNHHDISQFVQAAIQRVGMENLNLIFNLERGIWYNVKLTPRIFSCKTLVVLHLTGVKVNDLSHLIVDLPRLKTLHLTRVLFKRVEYLPKLLSRCPILEELHINYLFPAAPARLVLEENIEWAKVLCVQQP</sequence>
<dbReference type="EMBL" id="LXQA010038587">
    <property type="protein sequence ID" value="MCH98814.1"/>
    <property type="molecule type" value="Genomic_DNA"/>
</dbReference>
<accession>A0A392NK42</accession>
<keyword evidence="4" id="KW-1185">Reference proteome</keyword>
<dbReference type="InterPro" id="IPR055411">
    <property type="entry name" value="LRR_FXL15/At3g58940/PEG3-like"/>
</dbReference>
<dbReference type="InterPro" id="IPR036047">
    <property type="entry name" value="F-box-like_dom_sf"/>
</dbReference>
<dbReference type="InterPro" id="IPR055294">
    <property type="entry name" value="FBL60-like"/>
</dbReference>
<dbReference type="Gene3D" id="3.80.10.10">
    <property type="entry name" value="Ribonuclease Inhibitor"/>
    <property type="match status" value="1"/>
</dbReference>
<dbReference type="InterPro" id="IPR053781">
    <property type="entry name" value="F-box_AtFBL13-like"/>
</dbReference>
<dbReference type="InterPro" id="IPR001810">
    <property type="entry name" value="F-box_dom"/>
</dbReference>
<dbReference type="Pfam" id="PF00646">
    <property type="entry name" value="F-box"/>
    <property type="match status" value="1"/>
</dbReference>
<evidence type="ECO:0000259" key="2">
    <source>
        <dbReference type="Pfam" id="PF24758"/>
    </source>
</evidence>
<name>A0A392NK42_9FABA</name>
<reference evidence="3 4" key="1">
    <citation type="journal article" date="2018" name="Front. Plant Sci.">
        <title>Red Clover (Trifolium pratense) and Zigzag Clover (T. medium) - A Picture of Genomic Similarities and Differences.</title>
        <authorList>
            <person name="Dluhosova J."/>
            <person name="Istvanek J."/>
            <person name="Nedelnik J."/>
            <person name="Repkova J."/>
        </authorList>
    </citation>
    <scope>NUCLEOTIDE SEQUENCE [LARGE SCALE GENOMIC DNA]</scope>
    <source>
        <strain evidence="4">cv. 10/8</strain>
        <tissue evidence="3">Leaf</tissue>
    </source>
</reference>
<evidence type="ECO:0000259" key="1">
    <source>
        <dbReference type="Pfam" id="PF00646"/>
    </source>
</evidence>
<proteinExistence type="predicted"/>
<evidence type="ECO:0000313" key="3">
    <source>
        <dbReference type="EMBL" id="MCH98814.1"/>
    </source>
</evidence>
<feature type="domain" description="F-box/LRR-repeat protein 15/At3g58940/PEG3-like LRR" evidence="2">
    <location>
        <begin position="111"/>
        <end position="196"/>
    </location>
</feature>
<dbReference type="SUPFAM" id="SSF81383">
    <property type="entry name" value="F-box domain"/>
    <property type="match status" value="1"/>
</dbReference>